<gene>
    <name evidence="9" type="ordered locus">TCELL_0972</name>
</gene>
<protein>
    <submittedName>
        <fullName evidence="9">Oligopeptide/dipeptide ABC transporter permease protein</fullName>
    </submittedName>
</protein>
<comment type="similarity">
    <text evidence="7">Belongs to the binding-protein-dependent transport system permease family.</text>
</comment>
<dbReference type="PROSITE" id="PS50928">
    <property type="entry name" value="ABC_TM1"/>
    <property type="match status" value="1"/>
</dbReference>
<feature type="transmembrane region" description="Helical" evidence="7">
    <location>
        <begin position="12"/>
        <end position="32"/>
    </location>
</feature>
<feature type="transmembrane region" description="Helical" evidence="7">
    <location>
        <begin position="138"/>
        <end position="156"/>
    </location>
</feature>
<evidence type="ECO:0000256" key="7">
    <source>
        <dbReference type="RuleBase" id="RU363032"/>
    </source>
</evidence>
<reference evidence="9 10" key="1">
    <citation type="journal article" date="2012" name="J. Bacteriol.">
        <title>Complete genome sequence of the hyperthermophilic cellulolytic Crenarchaeon 'Thermogladius cellulolyticus' 1633.</title>
        <authorList>
            <person name="Mardanov A.V."/>
            <person name="Kochetkova T.V."/>
            <person name="Beletsky A.V."/>
            <person name="Bonch-Osmolovskaya E.A."/>
            <person name="Ravin N.V."/>
            <person name="Skryabin K.G."/>
        </authorList>
    </citation>
    <scope>NUCLEOTIDE SEQUENCE [LARGE SCALE GENOMIC DNA]</scope>
    <source>
        <strain evidence="10">DSM 22663 / VKM B-2946 / 1633</strain>
    </source>
</reference>
<dbReference type="AlphaFoldDB" id="I3TF57"/>
<evidence type="ECO:0000256" key="1">
    <source>
        <dbReference type="ARBA" id="ARBA00004651"/>
    </source>
</evidence>
<organism evidence="9 10">
    <name type="scientific">Thermogladius calderae (strain DSM 22663 / VKM B-2946 / 1633)</name>
    <dbReference type="NCBI Taxonomy" id="1184251"/>
    <lineage>
        <taxon>Archaea</taxon>
        <taxon>Thermoproteota</taxon>
        <taxon>Thermoprotei</taxon>
        <taxon>Desulfurococcales</taxon>
        <taxon>Desulfurococcaceae</taxon>
        <taxon>Thermogladius</taxon>
    </lineage>
</organism>
<feature type="transmembrane region" description="Helical" evidence="7">
    <location>
        <begin position="243"/>
        <end position="263"/>
    </location>
</feature>
<dbReference type="InterPro" id="IPR025966">
    <property type="entry name" value="OppC_N"/>
</dbReference>
<keyword evidence="4 7" id="KW-0812">Transmembrane</keyword>
<keyword evidence="6 7" id="KW-0472">Membrane</keyword>
<dbReference type="InterPro" id="IPR035906">
    <property type="entry name" value="MetI-like_sf"/>
</dbReference>
<dbReference type="PANTHER" id="PTHR43386:SF1">
    <property type="entry name" value="D,D-DIPEPTIDE TRANSPORT SYSTEM PERMEASE PROTEIN DDPC-RELATED"/>
    <property type="match status" value="1"/>
</dbReference>
<feature type="domain" description="ABC transmembrane type-1" evidence="8">
    <location>
        <begin position="74"/>
        <end position="264"/>
    </location>
</feature>
<dbReference type="PANTHER" id="PTHR43386">
    <property type="entry name" value="OLIGOPEPTIDE TRANSPORT SYSTEM PERMEASE PROTEIN APPC"/>
    <property type="match status" value="1"/>
</dbReference>
<sequence>MVELRLAHIFRDAYIATGLAIIVFFVLLALLADVIAPYSPVNSVGAPLQPPSPGHIMGTDNLGRDIFSRVVYGSRIVLAIVALSIALSGFVGTLLGLVSGYLGGLLDRVLSFVMDSIYAFPSLILAIALSVALGPSPVNAAVAIAVVYVPTYFRMIRGQVLSVKNEGFIEQARVLGLPPSRIVVRHILPHVSRTMMVVFSMNSADAILTEAALSFIGLTVQPPTPDWGFDLYKGRGFVLDGKWWLMAFPGLCITLLALGFALVSEGVSRITGARLR</sequence>
<keyword evidence="3" id="KW-1003">Cell membrane</keyword>
<dbReference type="GO" id="GO:0005886">
    <property type="term" value="C:plasma membrane"/>
    <property type="evidence" value="ECO:0007669"/>
    <property type="project" value="UniProtKB-SubCell"/>
</dbReference>
<dbReference type="InterPro" id="IPR000515">
    <property type="entry name" value="MetI-like"/>
</dbReference>
<evidence type="ECO:0000259" key="8">
    <source>
        <dbReference type="PROSITE" id="PS50928"/>
    </source>
</evidence>
<feature type="transmembrane region" description="Helical" evidence="7">
    <location>
        <begin position="109"/>
        <end position="132"/>
    </location>
</feature>
<dbReference type="InterPro" id="IPR050366">
    <property type="entry name" value="BP-dependent_transpt_permease"/>
</dbReference>
<keyword evidence="5 7" id="KW-1133">Transmembrane helix</keyword>
<dbReference type="GeneID" id="13013290"/>
<dbReference type="STRING" id="1184251.TCELL_0972"/>
<keyword evidence="2 7" id="KW-0813">Transport</keyword>
<evidence type="ECO:0000313" key="9">
    <source>
        <dbReference type="EMBL" id="AFK51395.1"/>
    </source>
</evidence>
<keyword evidence="10" id="KW-1185">Reference proteome</keyword>
<dbReference type="Pfam" id="PF12911">
    <property type="entry name" value="OppC_N"/>
    <property type="match status" value="1"/>
</dbReference>
<dbReference type="Pfam" id="PF00528">
    <property type="entry name" value="BPD_transp_1"/>
    <property type="match status" value="1"/>
</dbReference>
<comment type="subcellular location">
    <subcellularLocation>
        <location evidence="1 7">Cell membrane</location>
        <topology evidence="1 7">Multi-pass membrane protein</topology>
    </subcellularLocation>
</comment>
<dbReference type="SUPFAM" id="SSF161098">
    <property type="entry name" value="MetI-like"/>
    <property type="match status" value="1"/>
</dbReference>
<dbReference type="Gene3D" id="1.10.3720.10">
    <property type="entry name" value="MetI-like"/>
    <property type="match status" value="1"/>
</dbReference>
<dbReference type="GO" id="GO:0055085">
    <property type="term" value="P:transmembrane transport"/>
    <property type="evidence" value="ECO:0007669"/>
    <property type="project" value="InterPro"/>
</dbReference>
<evidence type="ECO:0000256" key="5">
    <source>
        <dbReference type="ARBA" id="ARBA00022989"/>
    </source>
</evidence>
<dbReference type="RefSeq" id="WP_014737645.1">
    <property type="nucleotide sequence ID" value="NC_017954.1"/>
</dbReference>
<evidence type="ECO:0000313" key="10">
    <source>
        <dbReference type="Proteomes" id="UP000005270"/>
    </source>
</evidence>
<evidence type="ECO:0000256" key="3">
    <source>
        <dbReference type="ARBA" id="ARBA00022475"/>
    </source>
</evidence>
<proteinExistence type="inferred from homology"/>
<dbReference type="eggNOG" id="arCOG00748">
    <property type="taxonomic scope" value="Archaea"/>
</dbReference>
<dbReference type="HOGENOM" id="CLU_028518_5_4_2"/>
<dbReference type="InParanoid" id="I3TF57"/>
<accession>I3TF57</accession>
<evidence type="ECO:0000256" key="6">
    <source>
        <dbReference type="ARBA" id="ARBA00023136"/>
    </source>
</evidence>
<feature type="transmembrane region" description="Helical" evidence="7">
    <location>
        <begin position="76"/>
        <end position="97"/>
    </location>
</feature>
<evidence type="ECO:0000256" key="2">
    <source>
        <dbReference type="ARBA" id="ARBA00022448"/>
    </source>
</evidence>
<dbReference type="CDD" id="cd06261">
    <property type="entry name" value="TM_PBP2"/>
    <property type="match status" value="1"/>
</dbReference>
<dbReference type="EMBL" id="CP003531">
    <property type="protein sequence ID" value="AFK51395.1"/>
    <property type="molecule type" value="Genomic_DNA"/>
</dbReference>
<name>I3TF57_THEC1</name>
<dbReference type="KEGG" id="thg:TCELL_0972"/>
<evidence type="ECO:0000256" key="4">
    <source>
        <dbReference type="ARBA" id="ARBA00022692"/>
    </source>
</evidence>
<dbReference type="Proteomes" id="UP000005270">
    <property type="component" value="Chromosome"/>
</dbReference>